<keyword evidence="3" id="KW-1185">Reference proteome</keyword>
<dbReference type="Proteomes" id="UP000001940">
    <property type="component" value="Chromosome IV"/>
</dbReference>
<feature type="compositionally biased region" description="Basic residues" evidence="1">
    <location>
        <begin position="352"/>
        <end position="366"/>
    </location>
</feature>
<accession>Q18682</accession>
<dbReference type="STRING" id="6239.C47E12.11a.1"/>
<dbReference type="OMA" id="TIYYKRR"/>
<dbReference type="ExpressionAtlas" id="Q18682">
    <property type="expression patterns" value="baseline and differential"/>
</dbReference>
<sequence length="366" mass="41401">MIRRARSWTRLDRHINGLTIYYKRREDDVEEKMVRVTLFPDAENSIDSLCSVKSLPPRSASSNSKRQSAGSTAKSKNKTKSEKSKKTKSRGVHVAKKWRKFKKTKKESETRLDDDTIQTLDDLKTLNSTIRKRFHIGTTCPHGLENLKSKSRADQLSSSKDSRFSFKTGEILVKNLNAHSVKEYDCRGISMINPVAQTPFPNACSVETRQRAREKMKALAKRGMDSNDLASSTSSKHSTKKTNTSDSYSDDMSPVFLTRVSSDTRFPGATSPATCERVRLMLKEYALREHIKDSDYTGSHSKNSKSSKKKNTQTDSKSTKSKSLSMKTTYSESSQLRDSDSCSEDESWDKQKSKKDVKKKKGTRGM</sequence>
<dbReference type="GeneID" id="183557"/>
<feature type="compositionally biased region" description="Basic and acidic residues" evidence="1">
    <location>
        <begin position="213"/>
        <end position="225"/>
    </location>
</feature>
<dbReference type="CTD" id="183557"/>
<dbReference type="PIR" id="T20011">
    <property type="entry name" value="T20011"/>
</dbReference>
<dbReference type="RefSeq" id="NP_501794.1">
    <property type="nucleotide sequence ID" value="NM_069393.2"/>
</dbReference>
<dbReference type="Bgee" id="WBGene00008154">
    <property type="expression patterns" value="Expressed in material anatomical entity and 2 other cell types or tissues"/>
</dbReference>
<proteinExistence type="predicted"/>
<evidence type="ECO:0000313" key="2">
    <source>
        <dbReference type="EMBL" id="CAA93109.1"/>
    </source>
</evidence>
<dbReference type="WormBase" id="C47E12.11a">
    <property type="protein sequence ID" value="CE05455"/>
    <property type="gene ID" value="WBGene00008154"/>
</dbReference>
<dbReference type="HOGENOM" id="CLU_872197_0_0_1"/>
<feature type="compositionally biased region" description="Basic residues" evidence="1">
    <location>
        <begin position="302"/>
        <end position="311"/>
    </location>
</feature>
<organism evidence="2 3">
    <name type="scientific">Caenorhabditis elegans</name>
    <dbReference type="NCBI Taxonomy" id="6239"/>
    <lineage>
        <taxon>Eukaryota</taxon>
        <taxon>Metazoa</taxon>
        <taxon>Ecdysozoa</taxon>
        <taxon>Nematoda</taxon>
        <taxon>Chromadorea</taxon>
        <taxon>Rhabditida</taxon>
        <taxon>Rhabditina</taxon>
        <taxon>Rhabditomorpha</taxon>
        <taxon>Rhabditoidea</taxon>
        <taxon>Rhabditidae</taxon>
        <taxon>Peloderinae</taxon>
        <taxon>Caenorhabditis</taxon>
    </lineage>
</organism>
<dbReference type="InParanoid" id="Q18682"/>
<feature type="compositionally biased region" description="Low complexity" evidence="1">
    <location>
        <begin position="231"/>
        <end position="247"/>
    </location>
</feature>
<feature type="compositionally biased region" description="Low complexity" evidence="1">
    <location>
        <begin position="313"/>
        <end position="331"/>
    </location>
</feature>
<feature type="region of interest" description="Disordered" evidence="1">
    <location>
        <begin position="213"/>
        <end position="253"/>
    </location>
</feature>
<dbReference type="EMBL" id="BX284604">
    <property type="protein sequence ID" value="CAA93109.1"/>
    <property type="molecule type" value="Genomic_DNA"/>
</dbReference>
<dbReference type="PaxDb" id="6239-C47E12.11a"/>
<protein>
    <submittedName>
        <fullName evidence="2">Suppressor protein SRP40-like</fullName>
    </submittedName>
</protein>
<feature type="region of interest" description="Disordered" evidence="1">
    <location>
        <begin position="293"/>
        <end position="366"/>
    </location>
</feature>
<evidence type="ECO:0000256" key="1">
    <source>
        <dbReference type="SAM" id="MobiDB-lite"/>
    </source>
</evidence>
<dbReference type="eggNOG" id="ENOG502THP3">
    <property type="taxonomic scope" value="Eukaryota"/>
</dbReference>
<dbReference type="FunCoup" id="Q18682">
    <property type="interactions" value="126"/>
</dbReference>
<feature type="region of interest" description="Disordered" evidence="1">
    <location>
        <begin position="53"/>
        <end position="94"/>
    </location>
</feature>
<evidence type="ECO:0000313" key="4">
    <source>
        <dbReference type="WormBase" id="C47E12.11a"/>
    </source>
</evidence>
<gene>
    <name evidence="2 4" type="ORF">C47E12.11</name>
    <name evidence="2" type="ORF">CELE_C47E12.11</name>
</gene>
<feature type="compositionally biased region" description="Polar residues" evidence="1">
    <location>
        <begin position="59"/>
        <end position="70"/>
    </location>
</feature>
<evidence type="ECO:0000313" key="3">
    <source>
        <dbReference type="Proteomes" id="UP000001940"/>
    </source>
</evidence>
<name>Q18682_CAEEL</name>
<dbReference type="AlphaFoldDB" id="Q18682"/>
<dbReference type="AGR" id="WB:WBGene00008154"/>
<reference evidence="2 3" key="1">
    <citation type="journal article" date="1998" name="Science">
        <title>Genome sequence of the nematode C. elegans: a platform for investigating biology.</title>
        <authorList>
            <consortium name="The C. elegans sequencing consortium"/>
            <person name="Sulson J.E."/>
            <person name="Waterston R."/>
        </authorList>
    </citation>
    <scope>NUCLEOTIDE SEQUENCE [LARGE SCALE GENOMIC DNA]</scope>
    <source>
        <strain evidence="2 3">Bristol N2</strain>
    </source>
</reference>
<feature type="compositionally biased region" description="Basic residues" evidence="1">
    <location>
        <begin position="85"/>
        <end position="94"/>
    </location>
</feature>
<dbReference type="OrthoDB" id="5864460at2759"/>